<dbReference type="NCBIfam" id="TIGR02914">
    <property type="entry name" value="EpsI_fam"/>
    <property type="match status" value="1"/>
</dbReference>
<keyword evidence="1" id="KW-0812">Transmembrane</keyword>
<dbReference type="InterPro" id="IPR014263">
    <property type="entry name" value="Methanolan_biosynth_EpsI"/>
</dbReference>
<comment type="caution">
    <text evidence="3">The sequence shown here is derived from an EMBL/GenBank/DDBJ whole genome shotgun (WGS) entry which is preliminary data.</text>
</comment>
<keyword evidence="1" id="KW-1133">Transmembrane helix</keyword>
<evidence type="ECO:0000313" key="4">
    <source>
        <dbReference type="Proteomes" id="UP000229297"/>
    </source>
</evidence>
<feature type="domain" description="Methanolan biosynthesis EpsI" evidence="2">
    <location>
        <begin position="22"/>
        <end position="220"/>
    </location>
</feature>
<protein>
    <submittedName>
        <fullName evidence="3">EpsI family protein</fullName>
    </submittedName>
</protein>
<reference evidence="4" key="1">
    <citation type="submission" date="2017-09" db="EMBL/GenBank/DDBJ databases">
        <title>Depth-based differentiation of microbial function through sediment-hosted aquifers and enrichment of novel symbionts in the deep terrestrial subsurface.</title>
        <authorList>
            <person name="Probst A.J."/>
            <person name="Ladd B."/>
            <person name="Jarett J.K."/>
            <person name="Geller-Mcgrath D.E."/>
            <person name="Sieber C.M.K."/>
            <person name="Emerson J.B."/>
            <person name="Anantharaman K."/>
            <person name="Thomas B.C."/>
            <person name="Malmstrom R."/>
            <person name="Stieglmeier M."/>
            <person name="Klingl A."/>
            <person name="Woyke T."/>
            <person name="Ryan C.M."/>
            <person name="Banfield J.F."/>
        </authorList>
    </citation>
    <scope>NUCLEOTIDE SEQUENCE [LARGE SCALE GENOMIC DNA]</scope>
</reference>
<accession>A0A2M7JA48</accession>
<name>A0A2M7JA48_9BACT</name>
<dbReference type="AlphaFoldDB" id="A0A2M7JA48"/>
<evidence type="ECO:0000313" key="3">
    <source>
        <dbReference type="EMBL" id="PIX16243.1"/>
    </source>
</evidence>
<feature type="transmembrane region" description="Helical" evidence="1">
    <location>
        <begin position="18"/>
        <end position="37"/>
    </location>
</feature>
<dbReference type="Pfam" id="PF11984">
    <property type="entry name" value="DUF3485"/>
    <property type="match status" value="1"/>
</dbReference>
<organism evidence="3 4">
    <name type="scientific">Candidatus Desantisbacteria bacterium CG_4_8_14_3_um_filter_40_12</name>
    <dbReference type="NCBI Taxonomy" id="1974545"/>
    <lineage>
        <taxon>Bacteria</taxon>
        <taxon>Candidatus Desantisiibacteriota</taxon>
    </lineage>
</organism>
<keyword evidence="1" id="KW-0472">Membrane</keyword>
<gene>
    <name evidence="3" type="primary">epsI</name>
    <name evidence="3" type="ORF">COZ71_08215</name>
</gene>
<dbReference type="EMBL" id="PFIC01000226">
    <property type="protein sequence ID" value="PIX16243.1"/>
    <property type="molecule type" value="Genomic_DNA"/>
</dbReference>
<evidence type="ECO:0000259" key="2">
    <source>
        <dbReference type="Pfam" id="PF11984"/>
    </source>
</evidence>
<sequence>MVQKICGCGKKSIFRQPYWQVVLLLVVLLPIVMVLAMPSKVNKDFNLAGVPLKIGDWVGQDIKVSQRNYDMLSPDDLLMRQYTNPKGESVLLYIVVSVENRETFHPPELCYGGAGSQLFEEKTEEIDLGGEKPFSKLNAHLMHIKKDDQDELVLNWYMAGTMVASNFYLHQLNFVLKQITNHNSPGAMIRVSTPLIKGDIKTGLEREKRFLKELSPFLSQHLFERKGKKTTEK</sequence>
<evidence type="ECO:0000256" key="1">
    <source>
        <dbReference type="SAM" id="Phobius"/>
    </source>
</evidence>
<dbReference type="Proteomes" id="UP000229297">
    <property type="component" value="Unassembled WGS sequence"/>
</dbReference>
<proteinExistence type="predicted"/>